<dbReference type="EMBL" id="JALJOT010000005">
    <property type="protein sequence ID" value="KAK9915422.1"/>
    <property type="molecule type" value="Genomic_DNA"/>
</dbReference>
<dbReference type="CDD" id="cd01310">
    <property type="entry name" value="TatD_DNAse"/>
    <property type="match status" value="1"/>
</dbReference>
<dbReference type="PANTHER" id="PTHR10060">
    <property type="entry name" value="TATD FAMILY DEOXYRIBONUCLEASE"/>
    <property type="match status" value="1"/>
</dbReference>
<proteinExistence type="inferred from homology"/>
<organism evidence="5 6">
    <name type="scientific">Coccomyxa subellipsoidea</name>
    <dbReference type="NCBI Taxonomy" id="248742"/>
    <lineage>
        <taxon>Eukaryota</taxon>
        <taxon>Viridiplantae</taxon>
        <taxon>Chlorophyta</taxon>
        <taxon>core chlorophytes</taxon>
        <taxon>Trebouxiophyceae</taxon>
        <taxon>Trebouxiophyceae incertae sedis</taxon>
        <taxon>Coccomyxaceae</taxon>
        <taxon>Coccomyxa</taxon>
    </lineage>
</organism>
<evidence type="ECO:0000256" key="1">
    <source>
        <dbReference type="ARBA" id="ARBA00009275"/>
    </source>
</evidence>
<evidence type="ECO:0000256" key="4">
    <source>
        <dbReference type="ARBA" id="ARBA00022801"/>
    </source>
</evidence>
<dbReference type="Pfam" id="PF01026">
    <property type="entry name" value="TatD_DNase"/>
    <property type="match status" value="1"/>
</dbReference>
<reference evidence="5 6" key="1">
    <citation type="journal article" date="2024" name="Nat. Commun.">
        <title>Phylogenomics reveals the evolutionary origins of lichenization in chlorophyte algae.</title>
        <authorList>
            <person name="Puginier C."/>
            <person name="Libourel C."/>
            <person name="Otte J."/>
            <person name="Skaloud P."/>
            <person name="Haon M."/>
            <person name="Grisel S."/>
            <person name="Petersen M."/>
            <person name="Berrin J.G."/>
            <person name="Delaux P.M."/>
            <person name="Dal Grande F."/>
            <person name="Keller J."/>
        </authorList>
    </citation>
    <scope>NUCLEOTIDE SEQUENCE [LARGE SCALE GENOMIC DNA]</scope>
    <source>
        <strain evidence="5 6">SAG 216-7</strain>
    </source>
</reference>
<comment type="similarity">
    <text evidence="1">Belongs to the metallo-dependent hydrolases superfamily. TatD-type hydrolase family.</text>
</comment>
<sequence length="287" mass="31585">MYSGQYNGKEYHPSDLQAVLKRSYAAGVERIIITAGSLSEARAALELARTDEQLFCTVGVHPTRCTEFESYSDGPEAYLAALQSLAVEGSAERKVVAIGECGLDYDRLQFCDRMTQLKYFRAQFQLAALTKLPMFLHLRAAADDFLEVICEQQSSMSAGVVHSFDGTAAELQSLLQFPNIYIGVNGCSLKTEENLAVVASIPEDRLMLETDCPWCEIRPSHASRAHVKTALPAKDKKKHDEESLVKGRNEPCNLVQVLEAVSGVRGVDAAVLSEAVWHTTFSVFFPS</sequence>
<dbReference type="PANTHER" id="PTHR10060:SF15">
    <property type="entry name" value="DEOXYRIBONUCLEASE TATDN1"/>
    <property type="match status" value="1"/>
</dbReference>
<dbReference type="PIRSF" id="PIRSF005902">
    <property type="entry name" value="DNase_TatD"/>
    <property type="match status" value="1"/>
</dbReference>
<gene>
    <name evidence="5" type="ORF">WJX75_008952</name>
</gene>
<dbReference type="PROSITE" id="PS01091">
    <property type="entry name" value="TATD_3"/>
    <property type="match status" value="1"/>
</dbReference>
<dbReference type="Proteomes" id="UP001491310">
    <property type="component" value="Unassembled WGS sequence"/>
</dbReference>
<keyword evidence="4" id="KW-0378">Hydrolase</keyword>
<keyword evidence="2" id="KW-0540">Nuclease</keyword>
<protein>
    <recommendedName>
        <fullName evidence="7">Mg-dependent DNase</fullName>
    </recommendedName>
</protein>
<name>A0ABR2YUV0_9CHLO</name>
<dbReference type="Gene3D" id="3.20.20.140">
    <property type="entry name" value="Metal-dependent hydrolases"/>
    <property type="match status" value="1"/>
</dbReference>
<keyword evidence="3" id="KW-0479">Metal-binding</keyword>
<evidence type="ECO:0000313" key="6">
    <source>
        <dbReference type="Proteomes" id="UP001491310"/>
    </source>
</evidence>
<evidence type="ECO:0008006" key="7">
    <source>
        <dbReference type="Google" id="ProtNLM"/>
    </source>
</evidence>
<keyword evidence="6" id="KW-1185">Reference proteome</keyword>
<accession>A0ABR2YUV0</accession>
<dbReference type="InterPro" id="IPR001130">
    <property type="entry name" value="TatD-like"/>
</dbReference>
<evidence type="ECO:0000256" key="3">
    <source>
        <dbReference type="ARBA" id="ARBA00022723"/>
    </source>
</evidence>
<dbReference type="SUPFAM" id="SSF51556">
    <property type="entry name" value="Metallo-dependent hydrolases"/>
    <property type="match status" value="1"/>
</dbReference>
<evidence type="ECO:0000313" key="5">
    <source>
        <dbReference type="EMBL" id="KAK9915422.1"/>
    </source>
</evidence>
<dbReference type="InterPro" id="IPR018228">
    <property type="entry name" value="DNase_TatD-rel_CS"/>
</dbReference>
<dbReference type="InterPro" id="IPR050891">
    <property type="entry name" value="TatD-type_Hydrolase"/>
</dbReference>
<dbReference type="InterPro" id="IPR032466">
    <property type="entry name" value="Metal_Hydrolase"/>
</dbReference>
<comment type="caution">
    <text evidence="5">The sequence shown here is derived from an EMBL/GenBank/DDBJ whole genome shotgun (WGS) entry which is preliminary data.</text>
</comment>
<dbReference type="PROSITE" id="PS01090">
    <property type="entry name" value="TATD_2"/>
    <property type="match status" value="1"/>
</dbReference>
<evidence type="ECO:0000256" key="2">
    <source>
        <dbReference type="ARBA" id="ARBA00022722"/>
    </source>
</evidence>